<evidence type="ECO:0000256" key="1">
    <source>
        <dbReference type="SAM" id="MobiDB-lite"/>
    </source>
</evidence>
<feature type="compositionally biased region" description="Basic and acidic residues" evidence="1">
    <location>
        <begin position="81"/>
        <end position="99"/>
    </location>
</feature>
<keyword evidence="3" id="KW-1185">Reference proteome</keyword>
<dbReference type="Proteomes" id="UP000011116">
    <property type="component" value="Chromosome 1H"/>
</dbReference>
<feature type="compositionally biased region" description="Polar residues" evidence="1">
    <location>
        <begin position="261"/>
        <end position="277"/>
    </location>
</feature>
<evidence type="ECO:0000313" key="3">
    <source>
        <dbReference type="Proteomes" id="UP000011116"/>
    </source>
</evidence>
<dbReference type="ExpressionAtlas" id="A0A287ESB0">
    <property type="expression patterns" value="baseline and differential"/>
</dbReference>
<name>A0A287ESB0_HORVV</name>
<feature type="compositionally biased region" description="Acidic residues" evidence="1">
    <location>
        <begin position="15"/>
        <end position="27"/>
    </location>
</feature>
<sequence length="306" mass="32471">MASMTRETPVARFVDEEEDDIVGDGSGDDCNEVLEVRRRVSRFAVGGDDGAGAVGELRRRVSRFGVDGGSGSGGSRGVLSRRQEVVDASVQDRRRHDAGCEGGRTLPPPHAWLAVEETKKSFGSDNEDQWARLLQRGSVQAEAAQPRRSSFSVVRRERAAREAWLDRAWEMKKSWHERNGGAPDADTPVVVVVGKQVVGSSSPCASSSPQHHSSASVAMDMEEVRACRDLGLELPSDGTVEIQCYGISASSSPTHSHASSGADSPSTAGSCSISSPSAGEDPVDVKARLKVWAQAVALASTTRLGS</sequence>
<feature type="compositionally biased region" description="Low complexity" evidence="1">
    <location>
        <begin position="249"/>
        <end position="260"/>
    </location>
</feature>
<dbReference type="EnsemblPlants" id="HORVU.MOREX.r3.1HG0018620.1">
    <property type="protein sequence ID" value="HORVU.MOREX.r3.1HG0018620.1"/>
    <property type="gene ID" value="HORVU.MOREX.r3.1HG0018620"/>
</dbReference>
<dbReference type="PANTHER" id="PTHR31865:SF5">
    <property type="entry name" value="OS05G0140300 PROTEIN"/>
    <property type="match status" value="1"/>
</dbReference>
<dbReference type="Gramene" id="HORVU.MOREX.r3.1HG0018620.1">
    <property type="protein sequence ID" value="HORVU.MOREX.r3.1HG0018620.1"/>
    <property type="gene ID" value="HORVU.MOREX.r3.1HG0018620"/>
</dbReference>
<feature type="compositionally biased region" description="Gly residues" evidence="1">
    <location>
        <begin position="66"/>
        <end position="76"/>
    </location>
</feature>
<dbReference type="Gramene" id="HORVU.MOREX.r2.1HG0014490.1">
    <property type="protein sequence ID" value="HORVU.MOREX.r2.1HG0014490.1"/>
    <property type="gene ID" value="HORVU.MOREX.r2.1HG0014490"/>
</dbReference>
<dbReference type="AlphaFoldDB" id="A0A287ESB0"/>
<organism evidence="2 3">
    <name type="scientific">Hordeum vulgare subsp. vulgare</name>
    <name type="common">Domesticated barley</name>
    <dbReference type="NCBI Taxonomy" id="112509"/>
    <lineage>
        <taxon>Eukaryota</taxon>
        <taxon>Viridiplantae</taxon>
        <taxon>Streptophyta</taxon>
        <taxon>Embryophyta</taxon>
        <taxon>Tracheophyta</taxon>
        <taxon>Spermatophyta</taxon>
        <taxon>Magnoliopsida</taxon>
        <taxon>Liliopsida</taxon>
        <taxon>Poales</taxon>
        <taxon>Poaceae</taxon>
        <taxon>BOP clade</taxon>
        <taxon>Pooideae</taxon>
        <taxon>Triticodae</taxon>
        <taxon>Triticeae</taxon>
        <taxon>Hordeinae</taxon>
        <taxon>Hordeum</taxon>
    </lineage>
</organism>
<gene>
    <name evidence="2" type="primary">LOC123407064</name>
</gene>
<dbReference type="PANTHER" id="PTHR31865">
    <property type="entry name" value="OSJNBA0071G03.3 PROTEIN"/>
    <property type="match status" value="1"/>
</dbReference>
<evidence type="ECO:0000313" key="2">
    <source>
        <dbReference type="EnsemblPlants" id="HORVU.MOREX.r3.1HG0018620.1"/>
    </source>
</evidence>
<dbReference type="GeneID" id="123407064"/>
<proteinExistence type="predicted"/>
<dbReference type="RefSeq" id="XP_044956045.1">
    <property type="nucleotide sequence ID" value="XM_045100110.1"/>
</dbReference>
<dbReference type="OrthoDB" id="786837at2759"/>
<accession>A0A287ESB0</accession>
<protein>
    <submittedName>
        <fullName evidence="2">Uncharacterized protein</fullName>
    </submittedName>
</protein>
<reference evidence="3" key="1">
    <citation type="journal article" date="2012" name="Nature">
        <title>A physical, genetic and functional sequence assembly of the barley genome.</title>
        <authorList>
            <consortium name="The International Barley Genome Sequencing Consortium"/>
            <person name="Mayer K.F."/>
            <person name="Waugh R."/>
            <person name="Brown J.W."/>
            <person name="Schulman A."/>
            <person name="Langridge P."/>
            <person name="Platzer M."/>
            <person name="Fincher G.B."/>
            <person name="Muehlbauer G.J."/>
            <person name="Sato K."/>
            <person name="Close T.J."/>
            <person name="Wise R.P."/>
            <person name="Stein N."/>
        </authorList>
    </citation>
    <scope>NUCLEOTIDE SEQUENCE [LARGE SCALE GENOMIC DNA]</scope>
    <source>
        <strain evidence="3">cv. Morex</strain>
    </source>
</reference>
<dbReference type="KEGG" id="hvg:123407064"/>
<feature type="region of interest" description="Disordered" evidence="1">
    <location>
        <begin position="1"/>
        <end position="27"/>
    </location>
</feature>
<feature type="region of interest" description="Disordered" evidence="1">
    <location>
        <begin position="249"/>
        <end position="281"/>
    </location>
</feature>
<reference evidence="2" key="3">
    <citation type="submission" date="2022-01" db="UniProtKB">
        <authorList>
            <consortium name="EnsemblPlants"/>
        </authorList>
    </citation>
    <scope>IDENTIFICATION</scope>
    <source>
        <strain evidence="2">subsp. vulgare</strain>
    </source>
</reference>
<reference evidence="2" key="2">
    <citation type="submission" date="2020-10" db="EMBL/GenBank/DDBJ databases">
        <authorList>
            <person name="Scholz U."/>
            <person name="Mascher M."/>
            <person name="Fiebig A."/>
        </authorList>
    </citation>
    <scope>NUCLEOTIDE SEQUENCE [LARGE SCALE GENOMIC DNA]</scope>
    <source>
        <strain evidence="2">cv. Morex</strain>
    </source>
</reference>
<feature type="region of interest" description="Disordered" evidence="1">
    <location>
        <begin position="65"/>
        <end position="109"/>
    </location>
</feature>